<dbReference type="Proteomes" id="UP000887159">
    <property type="component" value="Unassembled WGS sequence"/>
</dbReference>
<proteinExistence type="predicted"/>
<dbReference type="GO" id="GO:0006313">
    <property type="term" value="P:DNA transposition"/>
    <property type="evidence" value="ECO:0007669"/>
    <property type="project" value="InterPro"/>
</dbReference>
<sequence length="150" mass="17421">MYGKEEREVPVSVLKDNSKEDINPVVLSKQPVDLDDDDNNKIEKRKARFFLSAQTVRNVLHSAGLKARTPRKKPYISEVNRKRRLEFARKYKNKPMGFWKKDWWCRAGRGNAVKTRRVDQAMVSWPLPKNYSSRSYESSLDGAASECSNK</sequence>
<keyword evidence="3" id="KW-1185">Reference proteome</keyword>
<feature type="domain" description="Transposase Tc1-like" evidence="1">
    <location>
        <begin position="51"/>
        <end position="93"/>
    </location>
</feature>
<accession>A0A8X6VBR9</accession>
<dbReference type="InterPro" id="IPR002492">
    <property type="entry name" value="Transposase_Tc1-like"/>
</dbReference>
<comment type="caution">
    <text evidence="2">The sequence shown here is derived from an EMBL/GenBank/DDBJ whole genome shotgun (WGS) entry which is preliminary data.</text>
</comment>
<evidence type="ECO:0000259" key="1">
    <source>
        <dbReference type="Pfam" id="PF01498"/>
    </source>
</evidence>
<gene>
    <name evidence="2" type="ORF">TNCV_5099691</name>
</gene>
<dbReference type="GO" id="GO:0003677">
    <property type="term" value="F:DNA binding"/>
    <property type="evidence" value="ECO:0007669"/>
    <property type="project" value="InterPro"/>
</dbReference>
<reference evidence="2" key="1">
    <citation type="submission" date="2020-08" db="EMBL/GenBank/DDBJ databases">
        <title>Multicomponent nature underlies the extraordinary mechanical properties of spider dragline silk.</title>
        <authorList>
            <person name="Kono N."/>
            <person name="Nakamura H."/>
            <person name="Mori M."/>
            <person name="Yoshida Y."/>
            <person name="Ohtoshi R."/>
            <person name="Malay A.D."/>
            <person name="Moran D.A.P."/>
            <person name="Tomita M."/>
            <person name="Numata K."/>
            <person name="Arakawa K."/>
        </authorList>
    </citation>
    <scope>NUCLEOTIDE SEQUENCE</scope>
</reference>
<dbReference type="GO" id="GO:0015074">
    <property type="term" value="P:DNA integration"/>
    <property type="evidence" value="ECO:0007669"/>
    <property type="project" value="InterPro"/>
</dbReference>
<name>A0A8X6VBR9_TRICX</name>
<dbReference type="EMBL" id="BMAU01021232">
    <property type="protein sequence ID" value="GFY02108.1"/>
    <property type="molecule type" value="Genomic_DNA"/>
</dbReference>
<dbReference type="AlphaFoldDB" id="A0A8X6VBR9"/>
<dbReference type="Pfam" id="PF01498">
    <property type="entry name" value="HTH_Tnp_Tc3_2"/>
    <property type="match status" value="1"/>
</dbReference>
<organism evidence="2 3">
    <name type="scientific">Trichonephila clavipes</name>
    <name type="common">Golden silk orbweaver</name>
    <name type="synonym">Nephila clavipes</name>
    <dbReference type="NCBI Taxonomy" id="2585209"/>
    <lineage>
        <taxon>Eukaryota</taxon>
        <taxon>Metazoa</taxon>
        <taxon>Ecdysozoa</taxon>
        <taxon>Arthropoda</taxon>
        <taxon>Chelicerata</taxon>
        <taxon>Arachnida</taxon>
        <taxon>Araneae</taxon>
        <taxon>Araneomorphae</taxon>
        <taxon>Entelegynae</taxon>
        <taxon>Araneoidea</taxon>
        <taxon>Nephilidae</taxon>
        <taxon>Trichonephila</taxon>
    </lineage>
</organism>
<evidence type="ECO:0000313" key="3">
    <source>
        <dbReference type="Proteomes" id="UP000887159"/>
    </source>
</evidence>
<protein>
    <recommendedName>
        <fullName evidence="1">Transposase Tc1-like domain-containing protein</fullName>
    </recommendedName>
</protein>
<evidence type="ECO:0000313" key="2">
    <source>
        <dbReference type="EMBL" id="GFY02108.1"/>
    </source>
</evidence>